<sequence length="714" mass="77309">MTGGAMAGGRLHQAEQLFRSGRADQSEVLLRELAARPPVPARAFELLAFICGNRGDTAGCERYLSQAVALPDCSPEAHFYLGRVRLQRGGAGEAIVCFERAMREAGEFFEAHHEIGVAHSALGKHALALAAFERAERLNDRVPELQLNLGSSLMAMQQAERALVHFDRALALQPQLARGWSERAMALADLGRIDDAVASVARGAALAPLDMDIAMNQVALLERAGRADGAAAALARLAAMPAPETPAFGYWLHERMSACRWEGFDALLEECCERVRRGEAAAEPFALLPTPADPDTLLACARRHARDLVATCAAGTPPVFETPAIGRRLRVGYFSSFFRAHPMALIIARMLECHDRTRIETFGFSFGPPISDPQGLRVKHAFEHFVDVGDFDDAQIVARAREAGIDIAIDLNGFTEGARSGLFVRRLAPLQVNFMGFPGSMGAEFIDYILADAVVIPGHDAAHYSEAVVRLPGSYFCNDDLHPDLTAGAQQLTRVQAGLPERGFVFACFNNTHKITPDVFAVWMRLLAAVPGSVLWLLEGHPGARPALAEAARALGVDPQRIVWAPRTEYATYVARQALADLFLDTFHYNAHTTCSDALRAGLPVLTLAGRTFASRVAASLLTAMGLQERLVAHSVEDYAARALAFAQAPELLAAVRADLWARRESSGVFDGARFARHMEAACEAMWARHTKGLPPGPIDVQPVAGQSGPRRVS</sequence>
<evidence type="ECO:0000256" key="4">
    <source>
        <dbReference type="ARBA" id="ARBA00022676"/>
    </source>
</evidence>
<dbReference type="Gene3D" id="3.40.50.2000">
    <property type="entry name" value="Glycogen Phosphorylase B"/>
    <property type="match status" value="1"/>
</dbReference>
<feature type="repeat" description="TPR" evidence="8">
    <location>
        <begin position="143"/>
        <end position="176"/>
    </location>
</feature>
<keyword evidence="7 8" id="KW-0802">TPR repeat</keyword>
<gene>
    <name evidence="10" type="ORF">DI563_15955</name>
</gene>
<dbReference type="SUPFAM" id="SSF48452">
    <property type="entry name" value="TPR-like"/>
    <property type="match status" value="1"/>
</dbReference>
<dbReference type="InterPro" id="IPR019734">
    <property type="entry name" value="TPR_rpt"/>
</dbReference>
<dbReference type="AlphaFoldDB" id="A0A2W5Q6S3"/>
<dbReference type="InterPro" id="IPR011990">
    <property type="entry name" value="TPR-like_helical_dom_sf"/>
</dbReference>
<evidence type="ECO:0000256" key="3">
    <source>
        <dbReference type="ARBA" id="ARBA00011970"/>
    </source>
</evidence>
<reference evidence="10 11" key="1">
    <citation type="submission" date="2017-08" db="EMBL/GenBank/DDBJ databases">
        <title>Infants hospitalized years apart are colonized by the same room-sourced microbial strains.</title>
        <authorList>
            <person name="Brooks B."/>
            <person name="Olm M.R."/>
            <person name="Firek B.A."/>
            <person name="Baker R."/>
            <person name="Thomas B.C."/>
            <person name="Morowitz M.J."/>
            <person name="Banfield J.F."/>
        </authorList>
    </citation>
    <scope>NUCLEOTIDE SEQUENCE [LARGE SCALE GENOMIC DNA]</scope>
    <source>
        <strain evidence="10">S2_005_003_R2_41</strain>
    </source>
</reference>
<keyword evidence="5" id="KW-0808">Transferase</keyword>
<protein>
    <recommendedName>
        <fullName evidence="3">protein O-GlcNAc transferase</fullName>
        <ecNumber evidence="3">2.4.1.255</ecNumber>
    </recommendedName>
</protein>
<feature type="domain" description="O-GlcNAc transferase C-terminal" evidence="9">
    <location>
        <begin position="493"/>
        <end position="678"/>
    </location>
</feature>
<dbReference type="EMBL" id="QFPP01000207">
    <property type="protein sequence ID" value="PZQ73106.1"/>
    <property type="molecule type" value="Genomic_DNA"/>
</dbReference>
<evidence type="ECO:0000256" key="5">
    <source>
        <dbReference type="ARBA" id="ARBA00022679"/>
    </source>
</evidence>
<dbReference type="GO" id="GO:0097363">
    <property type="term" value="F:protein O-acetylglucosaminyltransferase activity"/>
    <property type="evidence" value="ECO:0007669"/>
    <property type="project" value="UniProtKB-EC"/>
</dbReference>
<evidence type="ECO:0000256" key="7">
    <source>
        <dbReference type="ARBA" id="ARBA00022803"/>
    </source>
</evidence>
<dbReference type="SUPFAM" id="SSF53756">
    <property type="entry name" value="UDP-Glycosyltransferase/glycogen phosphorylase"/>
    <property type="match status" value="1"/>
</dbReference>
<evidence type="ECO:0000256" key="8">
    <source>
        <dbReference type="PROSITE-ProRule" id="PRU00339"/>
    </source>
</evidence>
<evidence type="ECO:0000256" key="1">
    <source>
        <dbReference type="ARBA" id="ARBA00004922"/>
    </source>
</evidence>
<dbReference type="PANTHER" id="PTHR44998">
    <property type="match status" value="1"/>
</dbReference>
<comment type="similarity">
    <text evidence="2">Belongs to the glycosyltransferase 41 family. O-GlcNAc transferase subfamily.</text>
</comment>
<keyword evidence="4" id="KW-0328">Glycosyltransferase</keyword>
<dbReference type="Gene3D" id="1.25.40.10">
    <property type="entry name" value="Tetratricopeptide repeat domain"/>
    <property type="match status" value="3"/>
</dbReference>
<dbReference type="InterPro" id="IPR029489">
    <property type="entry name" value="OGT/SEC/SPY_C"/>
</dbReference>
<proteinExistence type="inferred from homology"/>
<name>A0A2W5Q6S3_VARPD</name>
<evidence type="ECO:0000313" key="10">
    <source>
        <dbReference type="EMBL" id="PZQ73106.1"/>
    </source>
</evidence>
<evidence type="ECO:0000256" key="6">
    <source>
        <dbReference type="ARBA" id="ARBA00022737"/>
    </source>
</evidence>
<keyword evidence="6" id="KW-0677">Repeat</keyword>
<dbReference type="Pfam" id="PF13844">
    <property type="entry name" value="Glyco_transf_41"/>
    <property type="match status" value="2"/>
</dbReference>
<dbReference type="Gene3D" id="3.40.50.11380">
    <property type="match status" value="1"/>
</dbReference>
<comment type="caution">
    <text evidence="10">The sequence shown here is derived from an EMBL/GenBank/DDBJ whole genome shotgun (WGS) entry which is preliminary data.</text>
</comment>
<dbReference type="PROSITE" id="PS50005">
    <property type="entry name" value="TPR"/>
    <property type="match status" value="1"/>
</dbReference>
<evidence type="ECO:0000313" key="11">
    <source>
        <dbReference type="Proteomes" id="UP000249135"/>
    </source>
</evidence>
<comment type="pathway">
    <text evidence="1">Protein modification; protein glycosylation.</text>
</comment>
<dbReference type="PANTHER" id="PTHR44998:SF1">
    <property type="entry name" value="UDP-N-ACETYLGLUCOSAMINE--PEPTIDE N-ACETYLGLUCOSAMINYLTRANSFERASE 110 KDA SUBUNIT"/>
    <property type="match status" value="1"/>
</dbReference>
<dbReference type="EC" id="2.4.1.255" evidence="3"/>
<accession>A0A2W5Q6S3</accession>
<organism evidence="10 11">
    <name type="scientific">Variovorax paradoxus</name>
    <dbReference type="NCBI Taxonomy" id="34073"/>
    <lineage>
        <taxon>Bacteria</taxon>
        <taxon>Pseudomonadati</taxon>
        <taxon>Pseudomonadota</taxon>
        <taxon>Betaproteobacteria</taxon>
        <taxon>Burkholderiales</taxon>
        <taxon>Comamonadaceae</taxon>
        <taxon>Variovorax</taxon>
    </lineage>
</organism>
<evidence type="ECO:0000259" key="9">
    <source>
        <dbReference type="Pfam" id="PF13844"/>
    </source>
</evidence>
<feature type="domain" description="O-GlcNAc transferase C-terminal" evidence="9">
    <location>
        <begin position="324"/>
        <end position="480"/>
    </location>
</feature>
<evidence type="ECO:0000256" key="2">
    <source>
        <dbReference type="ARBA" id="ARBA00005386"/>
    </source>
</evidence>
<dbReference type="SMART" id="SM00028">
    <property type="entry name" value="TPR"/>
    <property type="match status" value="4"/>
</dbReference>
<dbReference type="Proteomes" id="UP000249135">
    <property type="component" value="Unassembled WGS sequence"/>
</dbReference>
<dbReference type="Pfam" id="PF13181">
    <property type="entry name" value="TPR_8"/>
    <property type="match status" value="1"/>
</dbReference>